<feature type="compositionally biased region" description="Basic and acidic residues" evidence="1">
    <location>
        <begin position="76"/>
        <end position="87"/>
    </location>
</feature>
<proteinExistence type="predicted"/>
<gene>
    <name evidence="2" type="ORF">Slati_3423900</name>
</gene>
<comment type="caution">
    <text evidence="2">The sequence shown here is derived from an EMBL/GenBank/DDBJ whole genome shotgun (WGS) entry which is preliminary data.</text>
</comment>
<reference evidence="2" key="1">
    <citation type="submission" date="2020-06" db="EMBL/GenBank/DDBJ databases">
        <authorList>
            <person name="Li T."/>
            <person name="Hu X."/>
            <person name="Zhang T."/>
            <person name="Song X."/>
            <person name="Zhang H."/>
            <person name="Dai N."/>
            <person name="Sheng W."/>
            <person name="Hou X."/>
            <person name="Wei L."/>
        </authorList>
    </citation>
    <scope>NUCLEOTIDE SEQUENCE</scope>
    <source>
        <strain evidence="2">KEN1</strain>
        <tissue evidence="2">Leaf</tissue>
    </source>
</reference>
<evidence type="ECO:0000256" key="1">
    <source>
        <dbReference type="SAM" id="MobiDB-lite"/>
    </source>
</evidence>
<feature type="region of interest" description="Disordered" evidence="1">
    <location>
        <begin position="55"/>
        <end position="90"/>
    </location>
</feature>
<feature type="compositionally biased region" description="Acidic residues" evidence="1">
    <location>
        <begin position="59"/>
        <end position="74"/>
    </location>
</feature>
<sequence>MASSDESVRFVRPLAMMPPKSLLGGRPGLNPSVYTGGQQWSLRQAAVVSRCLLNKPSNEEEEVGGNEEEEDSSPCEETRKSSEEGERGAGQPVLVWALTCLKISGGSSIGGGVWDST</sequence>
<dbReference type="EMBL" id="JACGWN010000012">
    <property type="protein sequence ID" value="KAL0415920.1"/>
    <property type="molecule type" value="Genomic_DNA"/>
</dbReference>
<reference evidence="2" key="2">
    <citation type="journal article" date="2024" name="Plant">
        <title>Genomic evolution and insights into agronomic trait innovations of Sesamum species.</title>
        <authorList>
            <person name="Miao H."/>
            <person name="Wang L."/>
            <person name="Qu L."/>
            <person name="Liu H."/>
            <person name="Sun Y."/>
            <person name="Le M."/>
            <person name="Wang Q."/>
            <person name="Wei S."/>
            <person name="Zheng Y."/>
            <person name="Lin W."/>
            <person name="Duan Y."/>
            <person name="Cao H."/>
            <person name="Xiong S."/>
            <person name="Wang X."/>
            <person name="Wei L."/>
            <person name="Li C."/>
            <person name="Ma Q."/>
            <person name="Ju M."/>
            <person name="Zhao R."/>
            <person name="Li G."/>
            <person name="Mu C."/>
            <person name="Tian Q."/>
            <person name="Mei H."/>
            <person name="Zhang T."/>
            <person name="Gao T."/>
            <person name="Zhang H."/>
        </authorList>
    </citation>
    <scope>NUCLEOTIDE SEQUENCE</scope>
    <source>
        <strain evidence="2">KEN1</strain>
    </source>
</reference>
<protein>
    <submittedName>
        <fullName evidence="2">Uncharacterized protein</fullName>
    </submittedName>
</protein>
<evidence type="ECO:0000313" key="2">
    <source>
        <dbReference type="EMBL" id="KAL0415920.1"/>
    </source>
</evidence>
<dbReference type="AlphaFoldDB" id="A0AAW2UI70"/>
<name>A0AAW2UI70_9LAMI</name>
<organism evidence="2">
    <name type="scientific">Sesamum latifolium</name>
    <dbReference type="NCBI Taxonomy" id="2727402"/>
    <lineage>
        <taxon>Eukaryota</taxon>
        <taxon>Viridiplantae</taxon>
        <taxon>Streptophyta</taxon>
        <taxon>Embryophyta</taxon>
        <taxon>Tracheophyta</taxon>
        <taxon>Spermatophyta</taxon>
        <taxon>Magnoliopsida</taxon>
        <taxon>eudicotyledons</taxon>
        <taxon>Gunneridae</taxon>
        <taxon>Pentapetalae</taxon>
        <taxon>asterids</taxon>
        <taxon>lamiids</taxon>
        <taxon>Lamiales</taxon>
        <taxon>Pedaliaceae</taxon>
        <taxon>Sesamum</taxon>
    </lineage>
</organism>
<accession>A0AAW2UI70</accession>
<feature type="region of interest" description="Disordered" evidence="1">
    <location>
        <begin position="1"/>
        <end position="28"/>
    </location>
</feature>